<comment type="subcellular location">
    <subcellularLocation>
        <location evidence="1">Cytoplasm</location>
    </subcellularLocation>
</comment>
<evidence type="ECO:0000256" key="5">
    <source>
        <dbReference type="ARBA" id="ARBA00023186"/>
    </source>
</evidence>
<dbReference type="InterPro" id="IPR050531">
    <property type="entry name" value="SdhE_FAD_assembly_factor"/>
</dbReference>
<protein>
    <recommendedName>
        <fullName evidence="3">FAD assembly factor SdhE</fullName>
    </recommendedName>
</protein>
<dbReference type="InterPro" id="IPR005631">
    <property type="entry name" value="SDH"/>
</dbReference>
<dbReference type="PANTHER" id="PTHR39585">
    <property type="entry name" value="FAD ASSEMBLY FACTOR SDHE"/>
    <property type="match status" value="1"/>
</dbReference>
<name>A0A831K330_9GAMM</name>
<dbReference type="Pfam" id="PF03937">
    <property type="entry name" value="Sdh5"/>
    <property type="match status" value="1"/>
</dbReference>
<proteinExistence type="inferred from homology"/>
<reference evidence="6" key="1">
    <citation type="journal article" date="2020" name="mSystems">
        <title>Genome- and Community-Level Interaction Insights into Carbon Utilization and Element Cycling Functions of Hydrothermarchaeota in Hydrothermal Sediment.</title>
        <authorList>
            <person name="Zhou Z."/>
            <person name="Liu Y."/>
            <person name="Xu W."/>
            <person name="Pan J."/>
            <person name="Luo Z.H."/>
            <person name="Li M."/>
        </authorList>
    </citation>
    <scope>NUCLEOTIDE SEQUENCE [LARGE SCALE GENOMIC DNA]</scope>
    <source>
        <strain evidence="6">HyVt-26</strain>
    </source>
</reference>
<sequence length="84" mass="10092">MGVKNATFKEKQRLQWQCRRGMLELDYLLERFLHQHYEKQPAAVQAAFRQLLRETDPLLFRWLIAAPEDVPDKYSQLLALIRIH</sequence>
<comment type="similarity">
    <text evidence="2">Belongs to the SdhE FAD assembly factor family.</text>
</comment>
<dbReference type="InterPro" id="IPR036714">
    <property type="entry name" value="SDH_sf"/>
</dbReference>
<keyword evidence="4" id="KW-0963">Cytoplasm</keyword>
<organism evidence="6">
    <name type="scientific">Thiolapillus brandeum</name>
    <dbReference type="NCBI Taxonomy" id="1076588"/>
    <lineage>
        <taxon>Bacteria</taxon>
        <taxon>Pseudomonadati</taxon>
        <taxon>Pseudomonadota</taxon>
        <taxon>Gammaproteobacteria</taxon>
        <taxon>Chromatiales</taxon>
        <taxon>Sedimenticolaceae</taxon>
        <taxon>Thiolapillus</taxon>
    </lineage>
</organism>
<dbReference type="AlphaFoldDB" id="A0A831K330"/>
<evidence type="ECO:0000256" key="4">
    <source>
        <dbReference type="ARBA" id="ARBA00022490"/>
    </source>
</evidence>
<comment type="caution">
    <text evidence="6">The sequence shown here is derived from an EMBL/GenBank/DDBJ whole genome shotgun (WGS) entry which is preliminary data.</text>
</comment>
<gene>
    <name evidence="6" type="ORF">ENG92_04785</name>
</gene>
<evidence type="ECO:0000256" key="2">
    <source>
        <dbReference type="ARBA" id="ARBA00008571"/>
    </source>
</evidence>
<dbReference type="PANTHER" id="PTHR39585:SF1">
    <property type="entry name" value="FAD ASSEMBLY FACTOR SDHE"/>
    <property type="match status" value="1"/>
</dbReference>
<dbReference type="Proteomes" id="UP000885822">
    <property type="component" value="Unassembled WGS sequence"/>
</dbReference>
<keyword evidence="5" id="KW-0143">Chaperone</keyword>
<accession>A0A831K330</accession>
<dbReference type="EMBL" id="DRCV01000210">
    <property type="protein sequence ID" value="HDK38313.1"/>
    <property type="molecule type" value="Genomic_DNA"/>
</dbReference>
<evidence type="ECO:0000313" key="6">
    <source>
        <dbReference type="EMBL" id="HDK38313.1"/>
    </source>
</evidence>
<dbReference type="SUPFAM" id="SSF109910">
    <property type="entry name" value="YgfY-like"/>
    <property type="match status" value="1"/>
</dbReference>
<dbReference type="GO" id="GO:0005737">
    <property type="term" value="C:cytoplasm"/>
    <property type="evidence" value="ECO:0007669"/>
    <property type="project" value="UniProtKB-SubCell"/>
</dbReference>
<evidence type="ECO:0000256" key="3">
    <source>
        <dbReference type="ARBA" id="ARBA00019418"/>
    </source>
</evidence>
<dbReference type="GO" id="GO:0006105">
    <property type="term" value="P:succinate metabolic process"/>
    <property type="evidence" value="ECO:0007669"/>
    <property type="project" value="TreeGrafter"/>
</dbReference>
<evidence type="ECO:0000256" key="1">
    <source>
        <dbReference type="ARBA" id="ARBA00004496"/>
    </source>
</evidence>
<dbReference type="Gene3D" id="1.10.150.250">
    <property type="entry name" value="Flavinator of succinate dehydrogenase"/>
    <property type="match status" value="1"/>
</dbReference>